<dbReference type="CDD" id="cd07563">
    <property type="entry name" value="Peptidase_S41_IRBP"/>
    <property type="match status" value="1"/>
</dbReference>
<evidence type="ECO:0000256" key="1">
    <source>
        <dbReference type="SAM" id="SignalP"/>
    </source>
</evidence>
<evidence type="ECO:0000259" key="2">
    <source>
        <dbReference type="SMART" id="SM00245"/>
    </source>
</evidence>
<dbReference type="EMBL" id="DPIY01000005">
    <property type="protein sequence ID" value="HCT56460.1"/>
    <property type="molecule type" value="Genomic_DNA"/>
</dbReference>
<dbReference type="InterPro" id="IPR029045">
    <property type="entry name" value="ClpP/crotonase-like_dom_sf"/>
</dbReference>
<reference evidence="3 4" key="1">
    <citation type="journal article" date="2018" name="Nat. Biotechnol.">
        <title>A standardized bacterial taxonomy based on genome phylogeny substantially revises the tree of life.</title>
        <authorList>
            <person name="Parks D.H."/>
            <person name="Chuvochina M."/>
            <person name="Waite D.W."/>
            <person name="Rinke C."/>
            <person name="Skarshewski A."/>
            <person name="Chaumeil P.A."/>
            <person name="Hugenholtz P."/>
        </authorList>
    </citation>
    <scope>NUCLEOTIDE SEQUENCE [LARGE SCALE GENOMIC DNA]</scope>
    <source>
        <strain evidence="3">UBA8844</strain>
    </source>
</reference>
<dbReference type="Gene3D" id="3.30.750.44">
    <property type="match status" value="1"/>
</dbReference>
<dbReference type="InterPro" id="IPR005151">
    <property type="entry name" value="Tail-specific_protease"/>
</dbReference>
<dbReference type="PANTHER" id="PTHR11261:SF3">
    <property type="entry name" value="RETINOL-BINDING PROTEIN 3"/>
    <property type="match status" value="1"/>
</dbReference>
<evidence type="ECO:0000313" key="4">
    <source>
        <dbReference type="Proteomes" id="UP000264071"/>
    </source>
</evidence>
<comment type="caution">
    <text evidence="3">The sequence shown here is derived from an EMBL/GenBank/DDBJ whole genome shotgun (WGS) entry which is preliminary data.</text>
</comment>
<protein>
    <recommendedName>
        <fullName evidence="2">Tail specific protease domain-containing protein</fullName>
    </recommendedName>
</protein>
<dbReference type="SMART" id="SM00245">
    <property type="entry name" value="TSPc"/>
    <property type="match status" value="1"/>
</dbReference>
<dbReference type="Pfam" id="PF11918">
    <property type="entry name" value="Peptidase_S41_N"/>
    <property type="match status" value="1"/>
</dbReference>
<sequence>MRQRDVALVVRLGVVGWCLSTTPVQLAGQAAATSGATAPAPQTPAGRLLTTWVSAVNDGDSVRLGALQLAASGTALPDGRVLRSTTGGLTLTQVVRAGTRHVEFVVRDRGSAVRRFGVLAVATDDSTRISYFNLVALPPTAEISDLLVTETERARVIAGTAKNLRQYYVVRETGQWLGDSIEDRLRRGAYDGITASRYLADMLTSELRALSGDRHFRVEFSVPVLPADFSLSRTVADRESQQALWDRNNCAFLRAERLADNIGYLKLNGFGSPEYCKPTVDAAMAFVKGTDALIVDLRDNNGGDADLVTYFASYFVAPRTLLATTWTRASEQTDSAWTTHVAGPRFAESKPVYVLTSTRTFSAGEAFAYELQQLKRVTVVGDPTAGGAHPTWPRRVTDHFYVNTPGARITSPISGTDWEGVGVQPNVLAPQAEALDVARRLATTHIRQRR</sequence>
<proteinExistence type="predicted"/>
<organism evidence="3 4">
    <name type="scientific">Gemmatimonas aurantiaca</name>
    <dbReference type="NCBI Taxonomy" id="173480"/>
    <lineage>
        <taxon>Bacteria</taxon>
        <taxon>Pseudomonadati</taxon>
        <taxon>Gemmatimonadota</taxon>
        <taxon>Gemmatimonadia</taxon>
        <taxon>Gemmatimonadales</taxon>
        <taxon>Gemmatimonadaceae</taxon>
        <taxon>Gemmatimonas</taxon>
    </lineage>
</organism>
<keyword evidence="1" id="KW-0732">Signal</keyword>
<accession>A0A3D4V5R9</accession>
<feature type="signal peptide" evidence="1">
    <location>
        <begin position="1"/>
        <end position="26"/>
    </location>
</feature>
<feature type="domain" description="Tail specific protease" evidence="2">
    <location>
        <begin position="224"/>
        <end position="430"/>
    </location>
</feature>
<feature type="chain" id="PRO_5017565828" description="Tail specific protease domain-containing protein" evidence="1">
    <location>
        <begin position="27"/>
        <end position="450"/>
    </location>
</feature>
<dbReference type="GO" id="GO:0006508">
    <property type="term" value="P:proteolysis"/>
    <property type="evidence" value="ECO:0007669"/>
    <property type="project" value="InterPro"/>
</dbReference>
<dbReference type="AlphaFoldDB" id="A0A3D4V5R9"/>
<name>A0A3D4V5R9_9BACT</name>
<dbReference type="PANTHER" id="PTHR11261">
    <property type="entry name" value="INTERPHOTORECEPTOR RETINOID-BINDING PROTEIN"/>
    <property type="match status" value="1"/>
</dbReference>
<dbReference type="Gene3D" id="3.90.226.10">
    <property type="entry name" value="2-enoyl-CoA Hydratase, Chain A, domain 1"/>
    <property type="match status" value="1"/>
</dbReference>
<evidence type="ECO:0000313" key="3">
    <source>
        <dbReference type="EMBL" id="HCT56460.1"/>
    </source>
</evidence>
<dbReference type="GO" id="GO:0008236">
    <property type="term" value="F:serine-type peptidase activity"/>
    <property type="evidence" value="ECO:0007669"/>
    <property type="project" value="InterPro"/>
</dbReference>
<dbReference type="Pfam" id="PF03572">
    <property type="entry name" value="Peptidase_S41"/>
    <property type="match status" value="1"/>
</dbReference>
<dbReference type="Proteomes" id="UP000264071">
    <property type="component" value="Unassembled WGS sequence"/>
</dbReference>
<gene>
    <name evidence="3" type="ORF">DGD08_04525</name>
</gene>
<dbReference type="SUPFAM" id="SSF52096">
    <property type="entry name" value="ClpP/crotonase"/>
    <property type="match status" value="1"/>
</dbReference>